<dbReference type="RefSeq" id="WP_149546066.1">
    <property type="nucleotide sequence ID" value="NZ_VTPS01000020.1"/>
</dbReference>
<evidence type="ECO:0000313" key="2">
    <source>
        <dbReference type="Proteomes" id="UP000322976"/>
    </source>
</evidence>
<comment type="caution">
    <text evidence="1">The sequence shown here is derived from an EMBL/GenBank/DDBJ whole genome shotgun (WGS) entry which is preliminary data.</text>
</comment>
<accession>A0A5D8Q9C5</accession>
<sequence length="297" mass="31863">MEYHIEKEKCIYNMSANNRPVLMVPSGSTVRFETCDCFADRVQDADRGIESIDWEHINPVTGPLYVEGARPGDVLRVEILDIIINDHGVMAAIPGSGLLGEGIEKAEVKIVPIENGLAVFNNSIKLPISPMIGVIGVAPESGSIPCGCPGSHGGNMDNTRIKKGAILYLPVFTEGALLAMGDLHACMGDGEIMVTGVEISGSVDVKVDVLNGMGLKNPMLEDDEYIYTIASSENLFKAVKTATKDMHELVMKLLGLSFNEAGMLLSAAGNVQVCQVVDPMMTVRFAMPKVLLKQIGE</sequence>
<dbReference type="GO" id="GO:0016811">
    <property type="term" value="F:hydrolase activity, acting on carbon-nitrogen (but not peptide) bonds, in linear amides"/>
    <property type="evidence" value="ECO:0007669"/>
    <property type="project" value="InterPro"/>
</dbReference>
<dbReference type="EMBL" id="VTPS01000020">
    <property type="protein sequence ID" value="TZE80977.1"/>
    <property type="molecule type" value="Genomic_DNA"/>
</dbReference>
<dbReference type="SUPFAM" id="SSF141130">
    <property type="entry name" value="Acetamidase/Formamidase-like"/>
    <property type="match status" value="1"/>
</dbReference>
<dbReference type="PANTHER" id="PTHR31891">
    <property type="entry name" value="FORMAMIDASE C869.04-RELATED"/>
    <property type="match status" value="1"/>
</dbReference>
<dbReference type="AlphaFoldDB" id="A0A5D8Q9C5"/>
<proteinExistence type="predicted"/>
<keyword evidence="2" id="KW-1185">Reference proteome</keyword>
<dbReference type="InterPro" id="IPR004304">
    <property type="entry name" value="FmdA_AmdA"/>
</dbReference>
<reference evidence="1 2" key="1">
    <citation type="submission" date="2019-08" db="EMBL/GenBank/DDBJ databases">
        <title>Calorimonas adulescens gen. nov., sp. nov., an anaerobic thermophilic bacterium from Sakhalin hot spring.</title>
        <authorList>
            <person name="Khomyakova M.A."/>
            <person name="Merkel A.Y."/>
            <person name="Novikov A."/>
            <person name="Bonch-Osmolovskaya E.A."/>
            <person name="Slobodkin A.I."/>
        </authorList>
    </citation>
    <scope>NUCLEOTIDE SEQUENCE [LARGE SCALE GENOMIC DNA]</scope>
    <source>
        <strain evidence="1 2">A05MB</strain>
    </source>
</reference>
<protein>
    <submittedName>
        <fullName evidence="1">Acetamidase/formamidase family protein</fullName>
    </submittedName>
</protein>
<gene>
    <name evidence="1" type="ORF">FWJ32_11330</name>
</gene>
<dbReference type="Proteomes" id="UP000322976">
    <property type="component" value="Unassembled WGS sequence"/>
</dbReference>
<dbReference type="Gene3D" id="2.40.10.120">
    <property type="match status" value="1"/>
</dbReference>
<dbReference type="Gene3D" id="2.60.120.580">
    <property type="entry name" value="Acetamidase/Formamidase-like domains"/>
    <property type="match status" value="1"/>
</dbReference>
<dbReference type="Pfam" id="PF03069">
    <property type="entry name" value="FmdA_AmdA"/>
    <property type="match status" value="2"/>
</dbReference>
<dbReference type="Gene3D" id="3.10.28.20">
    <property type="entry name" value="Acetamidase/Formamidase-like domains"/>
    <property type="match status" value="1"/>
</dbReference>
<name>A0A5D8Q9C5_9THEO</name>
<dbReference type="PANTHER" id="PTHR31891:SF1">
    <property type="entry name" value="FORMAMIDASE C869.04-RELATED"/>
    <property type="match status" value="1"/>
</dbReference>
<organism evidence="1 2">
    <name type="scientific">Calorimonas adulescens</name>
    <dbReference type="NCBI Taxonomy" id="2606906"/>
    <lineage>
        <taxon>Bacteria</taxon>
        <taxon>Bacillati</taxon>
        <taxon>Bacillota</taxon>
        <taxon>Clostridia</taxon>
        <taxon>Thermoanaerobacterales</taxon>
        <taxon>Thermoanaerobacteraceae</taxon>
        <taxon>Calorimonas</taxon>
    </lineage>
</organism>
<evidence type="ECO:0000313" key="1">
    <source>
        <dbReference type="EMBL" id="TZE80977.1"/>
    </source>
</evidence>